<accession>A9B0H0</accession>
<evidence type="ECO:0000313" key="1">
    <source>
        <dbReference type="EMBL" id="ABX07188.1"/>
    </source>
</evidence>
<dbReference type="InParanoid" id="A9B0H0"/>
<organism evidence="1 2">
    <name type="scientific">Herpetosiphon aurantiacus (strain ATCC 23779 / DSM 785 / 114-95)</name>
    <dbReference type="NCBI Taxonomy" id="316274"/>
    <lineage>
        <taxon>Bacteria</taxon>
        <taxon>Bacillati</taxon>
        <taxon>Chloroflexota</taxon>
        <taxon>Chloroflexia</taxon>
        <taxon>Herpetosiphonales</taxon>
        <taxon>Herpetosiphonaceae</taxon>
        <taxon>Herpetosiphon</taxon>
    </lineage>
</organism>
<dbReference type="STRING" id="316274.Haur_4557"/>
<dbReference type="AlphaFoldDB" id="A9B0H0"/>
<reference evidence="1 2" key="1">
    <citation type="journal article" date="2011" name="Stand. Genomic Sci.">
        <title>Complete genome sequence of the filamentous gliding predatory bacterium Herpetosiphon aurantiacus type strain (114-95(T)).</title>
        <authorList>
            <person name="Kiss H."/>
            <person name="Nett M."/>
            <person name="Domin N."/>
            <person name="Martin K."/>
            <person name="Maresca J.A."/>
            <person name="Copeland A."/>
            <person name="Lapidus A."/>
            <person name="Lucas S."/>
            <person name="Berry K.W."/>
            <person name="Glavina Del Rio T."/>
            <person name="Dalin E."/>
            <person name="Tice H."/>
            <person name="Pitluck S."/>
            <person name="Richardson P."/>
            <person name="Bruce D."/>
            <person name="Goodwin L."/>
            <person name="Han C."/>
            <person name="Detter J.C."/>
            <person name="Schmutz J."/>
            <person name="Brettin T."/>
            <person name="Land M."/>
            <person name="Hauser L."/>
            <person name="Kyrpides N.C."/>
            <person name="Ivanova N."/>
            <person name="Goker M."/>
            <person name="Woyke T."/>
            <person name="Klenk H.P."/>
            <person name="Bryant D.A."/>
        </authorList>
    </citation>
    <scope>NUCLEOTIDE SEQUENCE [LARGE SCALE GENOMIC DNA]</scope>
    <source>
        <strain evidence="2">ATCC 23779 / DSM 785 / 114-95</strain>
    </source>
</reference>
<evidence type="ECO:0008006" key="3">
    <source>
        <dbReference type="Google" id="ProtNLM"/>
    </source>
</evidence>
<dbReference type="EMBL" id="CP000875">
    <property type="protein sequence ID" value="ABX07188.1"/>
    <property type="molecule type" value="Genomic_DNA"/>
</dbReference>
<dbReference type="KEGG" id="hau:Haur_4557"/>
<gene>
    <name evidence="1" type="ordered locus">Haur_4557</name>
</gene>
<name>A9B0H0_HERA2</name>
<dbReference type="PROSITE" id="PS51257">
    <property type="entry name" value="PROKAR_LIPOPROTEIN"/>
    <property type="match status" value="1"/>
</dbReference>
<sequence>MFSKRGWIEQIGMLCYLLLSSCGNQAADDVWHKAGRYAVQFVGIVTAKAHEPIPIQLAFIDVGTPRRTSEPQFNQLTIVSDQGELTTQSVTLSPSPATANSRFFSVLAMLDGLNPGSYHFSQIRYLDEQQREQTITVGDWELTVLDLPIATLKLGSHSVVTMGRAERFEAELINPTDQAIQLFASSIKGTKYPISATLHIAQTKAVASQPMLGDAPPQPLSTVEVTMIDLQPKQSQNIIFQLHGIEQLPTDFLAIQPTINYKQGQTVAQTFILPLQVFSPPFNDDLAVKKYLDFLPVSAFHE</sequence>
<dbReference type="HOGENOM" id="CLU_920617_0_0_0"/>
<protein>
    <recommendedName>
        <fullName evidence="3">Lipoprotein</fullName>
    </recommendedName>
</protein>
<evidence type="ECO:0000313" key="2">
    <source>
        <dbReference type="Proteomes" id="UP000000787"/>
    </source>
</evidence>
<proteinExistence type="predicted"/>
<dbReference type="Proteomes" id="UP000000787">
    <property type="component" value="Chromosome"/>
</dbReference>
<dbReference type="BioCyc" id="HAUR316274:GHYA-4612-MONOMER"/>
<keyword evidence="2" id="KW-1185">Reference proteome</keyword>